<gene>
    <name evidence="5" type="ORF">K493DRAFT_251056</name>
</gene>
<dbReference type="Proteomes" id="UP000193498">
    <property type="component" value="Unassembled WGS sequence"/>
</dbReference>
<name>A0A1Y1ZCC8_9FUNG</name>
<dbReference type="InParanoid" id="A0A1Y1ZCC8"/>
<comment type="caution">
    <text evidence="5">The sequence shown here is derived from an EMBL/GenBank/DDBJ whole genome shotgun (WGS) entry which is preliminary data.</text>
</comment>
<dbReference type="OrthoDB" id="2109383at2759"/>
<dbReference type="STRING" id="1314790.A0A1Y1ZCC8"/>
<keyword evidence="6" id="KW-1185">Reference proteome</keyword>
<dbReference type="Gene3D" id="3.40.50.720">
    <property type="entry name" value="NAD(P)-binding Rossmann-like Domain"/>
    <property type="match status" value="1"/>
</dbReference>
<dbReference type="AlphaFoldDB" id="A0A1Y1ZCC8"/>
<protein>
    <submittedName>
        <fullName evidence="5">NAD(P)-binding protein</fullName>
    </submittedName>
</protein>
<accession>A0A1Y1ZCC8</accession>
<dbReference type="InterPro" id="IPR051609">
    <property type="entry name" value="NmrA/Isoflavone_reductase-like"/>
</dbReference>
<sequence>ITVALAGGSGGLGRYILDELLSQGKHRVVILAREPRPDLEKLGATVAVVDYANSESLLKALQGVHTVLSFIWSDDGGLKDAQIELLKAAERAGVKRFAPSEWALDSVSYDDVPQYADKKPIRELLSKSSIESTLFFNGLFLNYFGKEKGYLREVNIVYDVEKGTAVIPGTGEEPLSVTHTTDVARYVVASLEQPKWRPITGIEGERTTFNKILHSLERATGKAS</sequence>
<evidence type="ECO:0000313" key="6">
    <source>
        <dbReference type="Proteomes" id="UP000193498"/>
    </source>
</evidence>
<proteinExistence type="inferred from homology"/>
<feature type="domain" description="NmrA-like" evidence="4">
    <location>
        <begin position="2"/>
        <end position="222"/>
    </location>
</feature>
<dbReference type="PANTHER" id="PTHR47706:SF4">
    <property type="entry name" value="NMRA-LIKE DOMAIN-CONTAINING PROTEIN"/>
    <property type="match status" value="1"/>
</dbReference>
<dbReference type="EMBL" id="MCFE01000007">
    <property type="protein sequence ID" value="ORY07627.1"/>
    <property type="molecule type" value="Genomic_DNA"/>
</dbReference>
<reference evidence="5 6" key="1">
    <citation type="submission" date="2016-07" db="EMBL/GenBank/DDBJ databases">
        <title>Pervasive Adenine N6-methylation of Active Genes in Fungi.</title>
        <authorList>
            <consortium name="DOE Joint Genome Institute"/>
            <person name="Mondo S.J."/>
            <person name="Dannebaum R.O."/>
            <person name="Kuo R.C."/>
            <person name="Labutti K."/>
            <person name="Haridas S."/>
            <person name="Kuo A."/>
            <person name="Salamov A."/>
            <person name="Ahrendt S.R."/>
            <person name="Lipzen A."/>
            <person name="Sullivan W."/>
            <person name="Andreopoulos W.B."/>
            <person name="Clum A."/>
            <person name="Lindquist E."/>
            <person name="Daum C."/>
            <person name="Ramamoorthy G.K."/>
            <person name="Gryganskyi A."/>
            <person name="Culley D."/>
            <person name="Magnuson J.K."/>
            <person name="James T.Y."/>
            <person name="O'Malley M.A."/>
            <person name="Stajich J.E."/>
            <person name="Spatafora J.W."/>
            <person name="Visel A."/>
            <person name="Grigoriev I.V."/>
        </authorList>
    </citation>
    <scope>NUCLEOTIDE SEQUENCE [LARGE SCALE GENOMIC DNA]</scope>
    <source>
        <strain evidence="5 6">CBS 931.73</strain>
    </source>
</reference>
<comment type="similarity">
    <text evidence="1">Belongs to the NmrA-type oxidoreductase family. Isoflavone reductase subfamily.</text>
</comment>
<dbReference type="InterPro" id="IPR036291">
    <property type="entry name" value="NAD(P)-bd_dom_sf"/>
</dbReference>
<feature type="non-terminal residue" evidence="5">
    <location>
        <position position="1"/>
    </location>
</feature>
<dbReference type="Pfam" id="PF05368">
    <property type="entry name" value="NmrA"/>
    <property type="match status" value="1"/>
</dbReference>
<keyword evidence="3" id="KW-0560">Oxidoreductase</keyword>
<evidence type="ECO:0000313" key="5">
    <source>
        <dbReference type="EMBL" id="ORY07627.1"/>
    </source>
</evidence>
<dbReference type="PANTHER" id="PTHR47706">
    <property type="entry name" value="NMRA-LIKE FAMILY PROTEIN"/>
    <property type="match status" value="1"/>
</dbReference>
<evidence type="ECO:0000259" key="4">
    <source>
        <dbReference type="Pfam" id="PF05368"/>
    </source>
</evidence>
<dbReference type="GO" id="GO:0016491">
    <property type="term" value="F:oxidoreductase activity"/>
    <property type="evidence" value="ECO:0007669"/>
    <property type="project" value="UniProtKB-KW"/>
</dbReference>
<dbReference type="InterPro" id="IPR008030">
    <property type="entry name" value="NmrA-like"/>
</dbReference>
<evidence type="ECO:0000256" key="1">
    <source>
        <dbReference type="ARBA" id="ARBA00005725"/>
    </source>
</evidence>
<evidence type="ECO:0000256" key="3">
    <source>
        <dbReference type="ARBA" id="ARBA00023002"/>
    </source>
</evidence>
<organism evidence="5 6">
    <name type="scientific">Basidiobolus meristosporus CBS 931.73</name>
    <dbReference type="NCBI Taxonomy" id="1314790"/>
    <lineage>
        <taxon>Eukaryota</taxon>
        <taxon>Fungi</taxon>
        <taxon>Fungi incertae sedis</taxon>
        <taxon>Zoopagomycota</taxon>
        <taxon>Entomophthoromycotina</taxon>
        <taxon>Basidiobolomycetes</taxon>
        <taxon>Basidiobolales</taxon>
        <taxon>Basidiobolaceae</taxon>
        <taxon>Basidiobolus</taxon>
    </lineage>
</organism>
<evidence type="ECO:0000256" key="2">
    <source>
        <dbReference type="ARBA" id="ARBA00022857"/>
    </source>
</evidence>
<dbReference type="SUPFAM" id="SSF51735">
    <property type="entry name" value="NAD(P)-binding Rossmann-fold domains"/>
    <property type="match status" value="1"/>
</dbReference>
<keyword evidence="2" id="KW-0521">NADP</keyword>